<evidence type="ECO:0000313" key="15">
    <source>
        <dbReference type="Proteomes" id="UP000812440"/>
    </source>
</evidence>
<evidence type="ECO:0000256" key="7">
    <source>
        <dbReference type="ARBA" id="ARBA00023040"/>
    </source>
</evidence>
<sequence length="357" mass="40022">MSRLKRLDCVYYMETALYLPNVHNLCSVTSSDIASANTARLYRIQTGDRSSSLRFLDMAEILFPVVLASLGLFGNGYILGIISKIFVRNKKGSPQNILLLCLGSLNVALQLTLTSNSVCSMFWPMFYNSETPMKTFFLTTMFLSLSSLLTSTWMSIYCSLKITVSQHKFIIKIKQLTPILVPCALIGSVLLSALQSILGINDIYLVQSNITYMSHGSNRSWTVYSFNSRCLCTLWIYTIIASVAFGLLVVATVIILHSLLKHVRKMDKLANIFRNPKTSKLLPAARTIILILLTCLSFFLCQFLTLTQLVSYGTPQFSVCLTIISMFPTMSAFVLISGNAKLKRPLMRLLFKPMNRT</sequence>
<organism evidence="14 15">
    <name type="scientific">Hymenochirus boettgeri</name>
    <name type="common">Congo dwarf clawed frog</name>
    <dbReference type="NCBI Taxonomy" id="247094"/>
    <lineage>
        <taxon>Eukaryota</taxon>
        <taxon>Metazoa</taxon>
        <taxon>Chordata</taxon>
        <taxon>Craniata</taxon>
        <taxon>Vertebrata</taxon>
        <taxon>Euteleostomi</taxon>
        <taxon>Amphibia</taxon>
        <taxon>Batrachia</taxon>
        <taxon>Anura</taxon>
        <taxon>Pipoidea</taxon>
        <taxon>Pipidae</taxon>
        <taxon>Pipinae</taxon>
        <taxon>Hymenochirus</taxon>
    </lineage>
</organism>
<evidence type="ECO:0000256" key="12">
    <source>
        <dbReference type="RuleBase" id="RU004424"/>
    </source>
</evidence>
<dbReference type="Proteomes" id="UP000812440">
    <property type="component" value="Chromosome 7"/>
</dbReference>
<gene>
    <name evidence="14" type="ORF">GDO86_013516</name>
</gene>
<evidence type="ECO:0000256" key="8">
    <source>
        <dbReference type="ARBA" id="ARBA00023136"/>
    </source>
</evidence>
<protein>
    <recommendedName>
        <fullName evidence="12">Taste receptor type 2</fullName>
    </recommendedName>
</protein>
<keyword evidence="9 12" id="KW-0675">Receptor</keyword>
<keyword evidence="4 12" id="KW-0716">Sensory transduction</keyword>
<comment type="similarity">
    <text evidence="2 11">Belongs to the G-protein coupled receptor T2R family.</text>
</comment>
<feature type="transmembrane region" description="Helical" evidence="13">
    <location>
        <begin position="135"/>
        <end position="158"/>
    </location>
</feature>
<evidence type="ECO:0000256" key="13">
    <source>
        <dbReference type="SAM" id="Phobius"/>
    </source>
</evidence>
<evidence type="ECO:0000256" key="4">
    <source>
        <dbReference type="ARBA" id="ARBA00022606"/>
    </source>
</evidence>
<accession>A0A8T2IUH5</accession>
<evidence type="ECO:0000256" key="5">
    <source>
        <dbReference type="ARBA" id="ARBA00022692"/>
    </source>
</evidence>
<keyword evidence="8 12" id="KW-0472">Membrane</keyword>
<dbReference type="PANTHER" id="PTHR11394">
    <property type="entry name" value="TASTE RECEPTOR TYPE 2"/>
    <property type="match status" value="1"/>
</dbReference>
<evidence type="ECO:0000256" key="6">
    <source>
        <dbReference type="ARBA" id="ARBA00022989"/>
    </source>
</evidence>
<evidence type="ECO:0000256" key="1">
    <source>
        <dbReference type="ARBA" id="ARBA00004141"/>
    </source>
</evidence>
<dbReference type="PANTHER" id="PTHR11394:SF47">
    <property type="entry name" value="TASTE RECEPTOR TYPE 2 MEMBER 40"/>
    <property type="match status" value="1"/>
</dbReference>
<keyword evidence="3 12" id="KW-0919">Taste</keyword>
<dbReference type="OrthoDB" id="9044065at2759"/>
<keyword evidence="5 12" id="KW-0812">Transmembrane</keyword>
<keyword evidence="15" id="KW-1185">Reference proteome</keyword>
<keyword evidence="6 13" id="KW-1133">Transmembrane helix</keyword>
<comment type="subcellular location">
    <subcellularLocation>
        <location evidence="1 12">Membrane</location>
        <topology evidence="1 12">Multi-pass membrane protein</topology>
    </subcellularLocation>
</comment>
<evidence type="ECO:0000256" key="3">
    <source>
        <dbReference type="ARBA" id="ARBA00022480"/>
    </source>
</evidence>
<dbReference type="AlphaFoldDB" id="A0A8T2IUH5"/>
<comment type="caution">
    <text evidence="14">The sequence shown here is derived from an EMBL/GenBank/DDBJ whole genome shotgun (WGS) entry which is preliminary data.</text>
</comment>
<name>A0A8T2IUH5_9PIPI</name>
<keyword evidence="7 12" id="KW-0297">G-protein coupled receptor</keyword>
<evidence type="ECO:0000256" key="10">
    <source>
        <dbReference type="ARBA" id="ARBA00023224"/>
    </source>
</evidence>
<dbReference type="SUPFAM" id="SSF81321">
    <property type="entry name" value="Family A G protein-coupled receptor-like"/>
    <property type="match status" value="1"/>
</dbReference>
<feature type="transmembrane region" description="Helical" evidence="13">
    <location>
        <begin position="316"/>
        <end position="338"/>
    </location>
</feature>
<evidence type="ECO:0000313" key="14">
    <source>
        <dbReference type="EMBL" id="KAG8435602.1"/>
    </source>
</evidence>
<dbReference type="EMBL" id="JAACNH010000008">
    <property type="protein sequence ID" value="KAG8435602.1"/>
    <property type="molecule type" value="Genomic_DNA"/>
</dbReference>
<feature type="transmembrane region" description="Helical" evidence="13">
    <location>
        <begin position="234"/>
        <end position="260"/>
    </location>
</feature>
<dbReference type="Gene3D" id="1.20.1070.10">
    <property type="entry name" value="Rhodopsin 7-helix transmembrane proteins"/>
    <property type="match status" value="1"/>
</dbReference>
<feature type="transmembrane region" description="Helical" evidence="13">
    <location>
        <begin position="97"/>
        <end position="123"/>
    </location>
</feature>
<feature type="transmembrane region" description="Helical" evidence="13">
    <location>
        <begin position="61"/>
        <end position="85"/>
    </location>
</feature>
<feature type="transmembrane region" description="Helical" evidence="13">
    <location>
        <begin position="281"/>
        <end position="310"/>
    </location>
</feature>
<feature type="transmembrane region" description="Helical" evidence="13">
    <location>
        <begin position="179"/>
        <end position="198"/>
    </location>
</feature>
<dbReference type="GO" id="GO:0033038">
    <property type="term" value="F:bitter taste receptor activity"/>
    <property type="evidence" value="ECO:0007669"/>
    <property type="project" value="InterPro"/>
</dbReference>
<proteinExistence type="inferred from homology"/>
<dbReference type="Pfam" id="PF05296">
    <property type="entry name" value="TAS2R"/>
    <property type="match status" value="1"/>
</dbReference>
<reference evidence="14" key="1">
    <citation type="thesis" date="2020" institute="ProQuest LLC" country="789 East Eisenhower Parkway, Ann Arbor, MI, USA">
        <title>Comparative Genomics and Chromosome Evolution.</title>
        <authorList>
            <person name="Mudd A.B."/>
        </authorList>
    </citation>
    <scope>NUCLEOTIDE SEQUENCE</scope>
    <source>
        <strain evidence="14">Female2</strain>
        <tissue evidence="14">Blood</tissue>
    </source>
</reference>
<dbReference type="GO" id="GO:0004930">
    <property type="term" value="F:G protein-coupled receptor activity"/>
    <property type="evidence" value="ECO:0007669"/>
    <property type="project" value="UniProtKB-KW"/>
</dbReference>
<dbReference type="InterPro" id="IPR007960">
    <property type="entry name" value="TAS2R"/>
</dbReference>
<dbReference type="GO" id="GO:0016020">
    <property type="term" value="C:membrane"/>
    <property type="evidence" value="ECO:0007669"/>
    <property type="project" value="UniProtKB-SubCell"/>
</dbReference>
<evidence type="ECO:0000256" key="2">
    <source>
        <dbReference type="ARBA" id="ARBA00007376"/>
    </source>
</evidence>
<keyword evidence="10 12" id="KW-0807">Transducer</keyword>
<evidence type="ECO:0000256" key="11">
    <source>
        <dbReference type="RuleBase" id="RU004423"/>
    </source>
</evidence>
<evidence type="ECO:0000256" key="9">
    <source>
        <dbReference type="ARBA" id="ARBA00023170"/>
    </source>
</evidence>